<dbReference type="PANTHER" id="PTHR43135:SF4">
    <property type="entry name" value="AMIDOHYDROLASE-RELATED DOMAIN-CONTAINING PROTEIN"/>
    <property type="match status" value="1"/>
</dbReference>
<dbReference type="PANTHER" id="PTHR43135">
    <property type="entry name" value="ALPHA-D-RIBOSE 1-METHYLPHOSPHONATE 5-TRIPHOSPHATE DIPHOSPHATASE"/>
    <property type="match status" value="1"/>
</dbReference>
<sequence length="358" mass="38287">MPTPPALRFSGPVLPDGETRDLYVVDGHVTYEPQAGAERVDGWIVPGLVDAHCHLGLEEHGPVGPAETEEQAVLDRDAGALLIRDAGSAADTRWIHEREDLPRLIRCGRHIGRTKRYIRNYAHEVEPDQLAEYAAQEARAGDGWVKLVGDWISRDAGDLVPSFPAEAFAAAIDAAHAEGAKVTAHCFGRDVLQGLLDAGIDCIEHGTGLSVDLVDQMVAQGTALVPTVMQLAKFPEYAAAGRAKFPAYSSTMTDLHARTRSTLMTAYEAGVPMYAGSDGGGISRHGNLAGEVVAMVGLGMPVDYALGAASWRARSWLGRPSLEEGAPADLVVYDADPRADLDLLFKPKQVVLRGRVVA</sequence>
<dbReference type="SUPFAM" id="SSF51338">
    <property type="entry name" value="Composite domain of metallo-dependent hydrolases"/>
    <property type="match status" value="1"/>
</dbReference>
<keyword evidence="3" id="KW-1185">Reference proteome</keyword>
<evidence type="ECO:0000313" key="3">
    <source>
        <dbReference type="Proteomes" id="UP001183648"/>
    </source>
</evidence>
<dbReference type="Gene3D" id="2.30.40.10">
    <property type="entry name" value="Urease, subunit C, domain 1"/>
    <property type="match status" value="1"/>
</dbReference>
<reference evidence="2 3" key="1">
    <citation type="submission" date="2023-07" db="EMBL/GenBank/DDBJ databases">
        <title>Sequencing the genomes of 1000 actinobacteria strains.</title>
        <authorList>
            <person name="Klenk H.-P."/>
        </authorList>
    </citation>
    <scope>NUCLEOTIDE SEQUENCE [LARGE SCALE GENOMIC DNA]</scope>
    <source>
        <strain evidence="2 3">DSM 19426</strain>
    </source>
</reference>
<proteinExistence type="predicted"/>
<dbReference type="InterPro" id="IPR051781">
    <property type="entry name" value="Metallo-dep_Hydrolase"/>
</dbReference>
<feature type="domain" description="Amidohydrolase-related" evidence="1">
    <location>
        <begin position="44"/>
        <end position="357"/>
    </location>
</feature>
<organism evidence="2 3">
    <name type="scientific">Nocardioides marmoribigeumensis</name>
    <dbReference type="NCBI Taxonomy" id="433649"/>
    <lineage>
        <taxon>Bacteria</taxon>
        <taxon>Bacillati</taxon>
        <taxon>Actinomycetota</taxon>
        <taxon>Actinomycetes</taxon>
        <taxon>Propionibacteriales</taxon>
        <taxon>Nocardioidaceae</taxon>
        <taxon>Nocardioides</taxon>
    </lineage>
</organism>
<dbReference type="Proteomes" id="UP001183648">
    <property type="component" value="Unassembled WGS sequence"/>
</dbReference>
<evidence type="ECO:0000259" key="1">
    <source>
        <dbReference type="Pfam" id="PF01979"/>
    </source>
</evidence>
<dbReference type="Gene3D" id="3.20.20.140">
    <property type="entry name" value="Metal-dependent hydrolases"/>
    <property type="match status" value="1"/>
</dbReference>
<accession>A0ABU2BS43</accession>
<name>A0ABU2BS43_9ACTN</name>
<comment type="caution">
    <text evidence="2">The sequence shown here is derived from an EMBL/GenBank/DDBJ whole genome shotgun (WGS) entry which is preliminary data.</text>
</comment>
<protein>
    <submittedName>
        <fullName evidence="2">Imidazolonepropionase-like amidohydrolase</fullName>
    </submittedName>
</protein>
<dbReference type="InterPro" id="IPR011059">
    <property type="entry name" value="Metal-dep_hydrolase_composite"/>
</dbReference>
<dbReference type="SUPFAM" id="SSF51556">
    <property type="entry name" value="Metallo-dependent hydrolases"/>
    <property type="match status" value="1"/>
</dbReference>
<gene>
    <name evidence="2" type="ORF">J2S63_001016</name>
</gene>
<dbReference type="EMBL" id="JAVDYG010000001">
    <property type="protein sequence ID" value="MDR7361463.1"/>
    <property type="molecule type" value="Genomic_DNA"/>
</dbReference>
<evidence type="ECO:0000313" key="2">
    <source>
        <dbReference type="EMBL" id="MDR7361463.1"/>
    </source>
</evidence>
<dbReference type="InterPro" id="IPR006680">
    <property type="entry name" value="Amidohydro-rel"/>
</dbReference>
<dbReference type="InterPro" id="IPR032466">
    <property type="entry name" value="Metal_Hydrolase"/>
</dbReference>
<dbReference type="Pfam" id="PF01979">
    <property type="entry name" value="Amidohydro_1"/>
    <property type="match status" value="1"/>
</dbReference>